<feature type="transmembrane region" description="Helical" evidence="11">
    <location>
        <begin position="179"/>
        <end position="199"/>
    </location>
</feature>
<evidence type="ECO:0000313" key="15">
    <source>
        <dbReference type="Proteomes" id="UP000231469"/>
    </source>
</evidence>
<evidence type="ECO:0000256" key="5">
    <source>
        <dbReference type="ARBA" id="ARBA00022618"/>
    </source>
</evidence>
<sequence>MFTSLKRILKFAWQGFSRNKVLGFEVMFIMAIAVFLITSLFLFQGISNFLIKEVQSKVDVSVYFKENVLEEEILNVERDLYKFSNEIESVKYISREKALQNFIEKHKQEPIYLEALEQIGYNPFLPSLNIKARDPSYYAPISNYLSQDSLQGVIERVSYFQNKKVIDKLSSITANIKTVVISLSLILGLLAVLITFNTIKLTIFTSKEEILTMQLVGASNWFIKGPFVIQGTLYGIASILAVNFLFLITFAFFSPRLEIFFLGFNLLNYFQINFLSLFLIQIAFAGILAIFSTLLALHKYLKV</sequence>
<keyword evidence="4 10" id="KW-1003">Cell membrane</keyword>
<evidence type="ECO:0000256" key="11">
    <source>
        <dbReference type="SAM" id="Phobius"/>
    </source>
</evidence>
<keyword evidence="9 10" id="KW-0131">Cell cycle</keyword>
<evidence type="ECO:0000259" key="13">
    <source>
        <dbReference type="Pfam" id="PF18075"/>
    </source>
</evidence>
<evidence type="ECO:0000256" key="2">
    <source>
        <dbReference type="ARBA" id="ARBA00007379"/>
    </source>
</evidence>
<evidence type="ECO:0000256" key="4">
    <source>
        <dbReference type="ARBA" id="ARBA00022475"/>
    </source>
</evidence>
<dbReference type="Proteomes" id="UP000231469">
    <property type="component" value="Unassembled WGS sequence"/>
</dbReference>
<evidence type="ECO:0000313" key="14">
    <source>
        <dbReference type="EMBL" id="PJA02079.1"/>
    </source>
</evidence>
<dbReference type="GO" id="GO:0051301">
    <property type="term" value="P:cell division"/>
    <property type="evidence" value="ECO:0007669"/>
    <property type="project" value="UniProtKB-KW"/>
</dbReference>
<dbReference type="Pfam" id="PF02687">
    <property type="entry name" value="FtsX"/>
    <property type="match status" value="1"/>
</dbReference>
<evidence type="ECO:0000259" key="12">
    <source>
        <dbReference type="Pfam" id="PF02687"/>
    </source>
</evidence>
<feature type="transmembrane region" description="Helical" evidence="11">
    <location>
        <begin position="21"/>
        <end position="43"/>
    </location>
</feature>
<organism evidence="14 15">
    <name type="scientific">bacterium (Candidatus Gribaldobacteria) CG_4_10_14_0_2_um_filter_36_18</name>
    <dbReference type="NCBI Taxonomy" id="2014264"/>
    <lineage>
        <taxon>Bacteria</taxon>
        <taxon>Candidatus Gribaldobacteria</taxon>
    </lineage>
</organism>
<comment type="caution">
    <text evidence="14">The sequence shown here is derived from an EMBL/GenBank/DDBJ whole genome shotgun (WGS) entry which is preliminary data.</text>
</comment>
<dbReference type="GO" id="GO:0005886">
    <property type="term" value="C:plasma membrane"/>
    <property type="evidence" value="ECO:0007669"/>
    <property type="project" value="UniProtKB-SubCell"/>
</dbReference>
<feature type="domain" description="ABC3 transporter permease C-terminal" evidence="12">
    <location>
        <begin position="182"/>
        <end position="301"/>
    </location>
</feature>
<evidence type="ECO:0000256" key="1">
    <source>
        <dbReference type="ARBA" id="ARBA00004651"/>
    </source>
</evidence>
<accession>A0A2M7VK93</accession>
<keyword evidence="5 10" id="KW-0132">Cell division</keyword>
<comment type="similarity">
    <text evidence="2 10">Belongs to the ABC-4 integral membrane protein family. FtsX subfamily.</text>
</comment>
<dbReference type="AlphaFoldDB" id="A0A2M7VK93"/>
<keyword evidence="7 11" id="KW-1133">Transmembrane helix</keyword>
<dbReference type="InterPro" id="IPR040690">
    <property type="entry name" value="FtsX_ECD"/>
</dbReference>
<dbReference type="PANTHER" id="PTHR47755">
    <property type="entry name" value="CELL DIVISION PROTEIN FTSX"/>
    <property type="match status" value="1"/>
</dbReference>
<dbReference type="InterPro" id="IPR004513">
    <property type="entry name" value="FtsX"/>
</dbReference>
<feature type="domain" description="FtsX extracellular" evidence="13">
    <location>
        <begin position="58"/>
        <end position="147"/>
    </location>
</feature>
<protein>
    <recommendedName>
        <fullName evidence="3 10">Cell division protein FtsX</fullName>
    </recommendedName>
</protein>
<evidence type="ECO:0000256" key="9">
    <source>
        <dbReference type="ARBA" id="ARBA00023306"/>
    </source>
</evidence>
<comment type="subcellular location">
    <subcellularLocation>
        <location evidence="1">Cell membrane</location>
        <topology evidence="1">Multi-pass membrane protein</topology>
    </subcellularLocation>
</comment>
<feature type="transmembrane region" description="Helical" evidence="11">
    <location>
        <begin position="274"/>
        <end position="297"/>
    </location>
</feature>
<reference evidence="15" key="1">
    <citation type="submission" date="2017-09" db="EMBL/GenBank/DDBJ databases">
        <title>Depth-based differentiation of microbial function through sediment-hosted aquifers and enrichment of novel symbionts in the deep terrestrial subsurface.</title>
        <authorList>
            <person name="Probst A.J."/>
            <person name="Ladd B."/>
            <person name="Jarett J.K."/>
            <person name="Geller-Mcgrath D.E."/>
            <person name="Sieber C.M.K."/>
            <person name="Emerson J.B."/>
            <person name="Anantharaman K."/>
            <person name="Thomas B.C."/>
            <person name="Malmstrom R."/>
            <person name="Stieglmeier M."/>
            <person name="Klingl A."/>
            <person name="Woyke T."/>
            <person name="Ryan C.M."/>
            <person name="Banfield J.F."/>
        </authorList>
    </citation>
    <scope>NUCLEOTIDE SEQUENCE [LARGE SCALE GENOMIC DNA]</scope>
</reference>
<evidence type="ECO:0000256" key="8">
    <source>
        <dbReference type="ARBA" id="ARBA00023136"/>
    </source>
</evidence>
<evidence type="ECO:0000256" key="6">
    <source>
        <dbReference type="ARBA" id="ARBA00022692"/>
    </source>
</evidence>
<evidence type="ECO:0000256" key="10">
    <source>
        <dbReference type="PIRNR" id="PIRNR003097"/>
    </source>
</evidence>
<dbReference type="PANTHER" id="PTHR47755:SF1">
    <property type="entry name" value="CELL DIVISION PROTEIN FTSX"/>
    <property type="match status" value="1"/>
</dbReference>
<keyword evidence="6 11" id="KW-0812">Transmembrane</keyword>
<gene>
    <name evidence="14" type="ORF">COX73_02630</name>
</gene>
<dbReference type="InterPro" id="IPR003838">
    <property type="entry name" value="ABC3_permease_C"/>
</dbReference>
<dbReference type="PIRSF" id="PIRSF003097">
    <property type="entry name" value="FtsX"/>
    <property type="match status" value="1"/>
</dbReference>
<proteinExistence type="inferred from homology"/>
<dbReference type="Pfam" id="PF18075">
    <property type="entry name" value="FtsX_ECD"/>
    <property type="match status" value="1"/>
</dbReference>
<dbReference type="EMBL" id="PFPS01000111">
    <property type="protein sequence ID" value="PJA02079.1"/>
    <property type="molecule type" value="Genomic_DNA"/>
</dbReference>
<keyword evidence="8 10" id="KW-0472">Membrane</keyword>
<feature type="transmembrane region" description="Helical" evidence="11">
    <location>
        <begin position="233"/>
        <end position="254"/>
    </location>
</feature>
<name>A0A2M7VK93_9BACT</name>
<dbReference type="Gene3D" id="3.30.70.3040">
    <property type="match status" value="1"/>
</dbReference>
<evidence type="ECO:0000256" key="7">
    <source>
        <dbReference type="ARBA" id="ARBA00022989"/>
    </source>
</evidence>
<evidence type="ECO:0000256" key="3">
    <source>
        <dbReference type="ARBA" id="ARBA00021907"/>
    </source>
</evidence>